<feature type="domain" description="Protein kinase" evidence="15">
    <location>
        <begin position="70"/>
        <end position="386"/>
    </location>
</feature>
<dbReference type="SUPFAM" id="SSF47384">
    <property type="entry name" value="Homodimeric domain of signal transducing histidine kinase"/>
    <property type="match status" value="1"/>
</dbReference>
<feature type="region of interest" description="Disordered" evidence="14">
    <location>
        <begin position="2376"/>
        <end position="2486"/>
    </location>
</feature>
<keyword evidence="7" id="KW-0812">Transmembrane</keyword>
<dbReference type="InterPro" id="IPR003594">
    <property type="entry name" value="HATPase_dom"/>
</dbReference>
<feature type="region of interest" description="Disordered" evidence="14">
    <location>
        <begin position="468"/>
        <end position="578"/>
    </location>
</feature>
<dbReference type="PANTHER" id="PTHR43047">
    <property type="entry name" value="TWO-COMPONENT HISTIDINE PROTEIN KINASE"/>
    <property type="match status" value="1"/>
</dbReference>
<dbReference type="GO" id="GO:0000155">
    <property type="term" value="F:phosphorelay sensor kinase activity"/>
    <property type="evidence" value="ECO:0007669"/>
    <property type="project" value="InterPro"/>
</dbReference>
<gene>
    <name evidence="18" type="ORF">L207DRAFT_127418</name>
</gene>
<feature type="compositionally biased region" description="Basic and acidic residues" evidence="14">
    <location>
        <begin position="2468"/>
        <end position="2486"/>
    </location>
</feature>
<evidence type="ECO:0000256" key="12">
    <source>
        <dbReference type="ARBA" id="ARBA00023136"/>
    </source>
</evidence>
<dbReference type="GO" id="GO:0005524">
    <property type="term" value="F:ATP binding"/>
    <property type="evidence" value="ECO:0007669"/>
    <property type="project" value="UniProtKB-KW"/>
</dbReference>
<evidence type="ECO:0000256" key="1">
    <source>
        <dbReference type="ARBA" id="ARBA00000085"/>
    </source>
</evidence>
<dbReference type="Pfam" id="PF00512">
    <property type="entry name" value="HisKA"/>
    <property type="match status" value="1"/>
</dbReference>
<protein>
    <recommendedName>
        <fullName evidence="3">histidine kinase</fullName>
        <ecNumber evidence="3">2.7.13.3</ecNumber>
    </recommendedName>
</protein>
<evidence type="ECO:0000256" key="11">
    <source>
        <dbReference type="ARBA" id="ARBA00022989"/>
    </source>
</evidence>
<dbReference type="EC" id="2.7.13.3" evidence="3"/>
<dbReference type="EMBL" id="KZ613953">
    <property type="protein sequence ID" value="PMD34823.1"/>
    <property type="molecule type" value="Genomic_DNA"/>
</dbReference>
<evidence type="ECO:0000259" key="15">
    <source>
        <dbReference type="PROSITE" id="PS50011"/>
    </source>
</evidence>
<sequence>MDGGTVVVLGDEMLDPPPRLFERLRHIAGYSFDETRAPFHSSYDNWQVFGTKDNVHVPNHGNHAKTDSERNSPRPEGQNHIGYRKTVSESGSEANSSHDSQEDIIEPAAINVVARVSTHALREERAYHICKNLIKKVDPEGNHIIKPITIARLPSQQGDKGPIVVCIFANPGPNYLPRVIDYGPAWYKGRRAGDNEAEFQAFREEFIPKEQVPLQTFLDFAIGATECLEILHHGQRIVHGEIRGDAFHMNAETGGVRLINFGSGLRTFEHGLTSTGWSTLSKEIGAKTKLSYMSPEQTGRMPAEPDSRTDIYSLGILFWVMLTQQPAFDGETPMDIIQAVLGKRLPSVSSMRMDIPDVIGRIIQKMTAKIIGDRYHSASGLRYDLTEVRRLLGVGDSASLKHWQIATKDVSSFFILPNVMMGRSKEHDDVVKIIDKVAKRHIIGQRQDVGSISSGSSLSLELLEQAIGGDNSSEGDNTSSAEGLSNSMSGGLSVAELKTSYKSGSSQRRSGTDSQHNSMDSQDGLSRNNSVLKPWEKNTSLSMDSRSLADSMNSEGAQKSSTSSEGVGSLTSHRNSQKFRRKGRCEVVSISGAAGLGKSCLVQSVQVEARRRGYFASSKFDQAKKTPFGPVLKLLSSLFKQVFSESNTNTPFHHILKQFVRPAWPLLHRVLGLPEFLIGPMSTSQKLGHSSSLSQVYNKSLRSETKRRDSSPSSSHNSLYNLTLGAQSSQDFLRAGTATKSMRLMNTFLDVLRVFTQHKFICFCLDDLQFADEESLDLITQIVAARMKMIIIVTYRPDEVLPERIRGIIDPPQTEGIKYIKAAGVGITRITLKPLTEEDVVDYVAATLSRPKPDMIPLAAVIHSKSAGNPFYMREMLDTCHRKQCIYYDYRESRWCYDLDKVFKQFETSSYTDTLNHEFVKSRLNELPAPSRSILAWASLIGSSFSFDLVQRLLSGEFDYDDSTSDKQAGQPYSLSHSQQDVVEGLQTAIQAYVIVATEDDDRFRFAHDRYMQAASSLRECNGTKMHFIIAQTLMKYYSSEERSRSATAVHISECVDIISERVKHRQSFRKLLFDCATSAAETGARSTAAKYYTNCFALLQNNPWKDGEIDVYYDETLQLYTRAAECYLYMGLYTEAKRLLSSVFSNARTAVEKAPAWVLQSRIYAQEGDSQSAFRALKECLTGLGVEVDDEPTFEKCDTEFERLIIKIQSIDPNDLVTRSMAKDSNLAAVGAVLVETISAAFWSDRLTFYQMSLVMVNTQLTCGNFPQSGMAYLHLALIAITRFTMIKFAVEMGNLSLAITSRWRDPYTTGRGATTHALFIGHLSNNLHESVAQLEGAVEHAIQTGNRITTILTFGLLGNLKFFACDNFNDLESFLHFGIEEIEDWQLDTRGGALAIAVRQACRALQGKTFTKDPLGIMSDDSHNSEMYKTWLKNSLKISSRPLLFYEGMEVAPLFLYCHYQRAVELGSICLENIDNIWSARNNRFTIFMHGLSLAGITWAKLQNPLRRVQPEKDTGYTNVRFGPTENELLNNVAQVTAQVKELRKKIVDWQAFSDVNYLAWSELLAAQIHELEANHAGALVSYEKGLDHAAAHGFLFEEALGNYLLAGFFLRSGSRRAAKGALREALALWRTLGATGVAEHIEEEHSLLLQGPTRSERTADASAQTDFAGDSAPVQYTTLEGNEDEPQNRAIITETRGDRIGQWQGASARPDVGSGLPALDMLDLTSILESSQVISSVLQVDQLLKTMCEIILQNCGGLATSAAIVVEEDDPVGWSIAASGDSEKGAVAHIPGIPLNETALVAEGVILYCTRFRETVFLPDLIHDERFSNVSEAWANRNPVGKSVIAIPICHGGKPLLGVLYLEGEPNAFTDRNLTVLQLLVNQIGISYSNALTLKEVEKVSAFNNSMVDVQKKALAKALDAEKQANIAKAEALRSVKLAEEAAKAKSIFLANVSHELRTPLNGVIGNSELLRDSDLTKDQAEMADSIRVSADLLLTVINDILDFSKMEADKMELFIVAFKADEMMREVVRSVSYSNRDKKNVRNVEILQDINLPKSLIFGDPVRLHQVLGNLVSNSLKFTENGSITIGARTDWETSDQVKLTFWVKDTGIGIPPQQLVKLFKPFSQADASTARKYGGSGLGLSICKSLIESMMGGKIQLESVEGEGTTAWFTVTFPKAKEAIVGDIQNGVDQQDSIAKHARTERAHSNTPYSDFSHIPRDQLRICIAEDNPVNQKIAVQFMKKLGFKHVDAYENGQQAVEGLREKARAGQPYHIVLMDVQMPVLDGYEATKLLRRDPIEAVRGTLVIAMTASAIQGDREKCLESGMNDYLAKPVRSNVLKKKLDQYIQQPFAAPNLQAEAKKVANKILQEMNGTATPSDQNSSSGTATPTSPRESASSTTSPSPLSQPAQTADHNQEYGFGTNASAQTNIGRMPRHEEEVSPKSVPVRIRSKQMKSENEPLLLKEGGDRSKDVAKGSGADGHK</sequence>
<dbReference type="CDD" id="cd16922">
    <property type="entry name" value="HATPase_EvgS-ArcB-TorS-like"/>
    <property type="match status" value="1"/>
</dbReference>
<dbReference type="Pfam" id="PF00072">
    <property type="entry name" value="Response_reg"/>
    <property type="match status" value="1"/>
</dbReference>
<dbReference type="InterPro" id="IPR001789">
    <property type="entry name" value="Sig_transdc_resp-reg_receiver"/>
</dbReference>
<dbReference type="PANTHER" id="PTHR43047:SF46">
    <property type="entry name" value="HISTIDINE KINASE_RESPONSE REGULATOR, PUTATIVE (AFU_ORTHOLOGUE AFUA_3G12550)-RELATED"/>
    <property type="match status" value="1"/>
</dbReference>
<dbReference type="Pfam" id="PF13191">
    <property type="entry name" value="AAA_16"/>
    <property type="match status" value="1"/>
</dbReference>
<dbReference type="Pfam" id="PF13185">
    <property type="entry name" value="GAF_2"/>
    <property type="match status" value="1"/>
</dbReference>
<evidence type="ECO:0000256" key="4">
    <source>
        <dbReference type="ARBA" id="ARBA00022475"/>
    </source>
</evidence>
<dbReference type="STRING" id="1149755.A0A2J6R8K9"/>
<dbReference type="Gene3D" id="1.10.510.10">
    <property type="entry name" value="Transferase(Phosphotransferase) domain 1"/>
    <property type="match status" value="1"/>
</dbReference>
<feature type="compositionally biased region" description="Polar residues" evidence="14">
    <location>
        <begin position="500"/>
        <end position="574"/>
    </location>
</feature>
<dbReference type="PRINTS" id="PR00344">
    <property type="entry name" value="BCTRLSENSOR"/>
</dbReference>
<feature type="compositionally biased region" description="Polar residues" evidence="14">
    <location>
        <begin position="88"/>
        <end position="98"/>
    </location>
</feature>
<evidence type="ECO:0000256" key="8">
    <source>
        <dbReference type="ARBA" id="ARBA00022741"/>
    </source>
</evidence>
<organism evidence="18 19">
    <name type="scientific">Hyaloscypha variabilis (strain UAMH 11265 / GT02V1 / F)</name>
    <name type="common">Meliniomyces variabilis</name>
    <dbReference type="NCBI Taxonomy" id="1149755"/>
    <lineage>
        <taxon>Eukaryota</taxon>
        <taxon>Fungi</taxon>
        <taxon>Dikarya</taxon>
        <taxon>Ascomycota</taxon>
        <taxon>Pezizomycotina</taxon>
        <taxon>Leotiomycetes</taxon>
        <taxon>Helotiales</taxon>
        <taxon>Hyaloscyphaceae</taxon>
        <taxon>Hyaloscypha</taxon>
        <taxon>Hyaloscypha variabilis</taxon>
    </lineage>
</organism>
<evidence type="ECO:0000256" key="7">
    <source>
        <dbReference type="ARBA" id="ARBA00022692"/>
    </source>
</evidence>
<dbReference type="Proteomes" id="UP000235786">
    <property type="component" value="Unassembled WGS sequence"/>
</dbReference>
<dbReference type="SUPFAM" id="SSF56112">
    <property type="entry name" value="Protein kinase-like (PK-like)"/>
    <property type="match status" value="1"/>
</dbReference>
<dbReference type="Gene3D" id="1.10.287.130">
    <property type="match status" value="1"/>
</dbReference>
<dbReference type="FunFam" id="1.10.510.10:FF:000579">
    <property type="entry name" value="Sensor histidine kinase/response regulator, putative"/>
    <property type="match status" value="1"/>
</dbReference>
<dbReference type="PROSITE" id="PS50109">
    <property type="entry name" value="HIS_KIN"/>
    <property type="match status" value="1"/>
</dbReference>
<dbReference type="SMART" id="SM00387">
    <property type="entry name" value="HATPase_c"/>
    <property type="match status" value="1"/>
</dbReference>
<evidence type="ECO:0000256" key="3">
    <source>
        <dbReference type="ARBA" id="ARBA00012438"/>
    </source>
</evidence>
<feature type="compositionally biased region" description="Low complexity" evidence="14">
    <location>
        <begin position="2389"/>
        <end position="2415"/>
    </location>
</feature>
<accession>A0A2J6R8K9</accession>
<evidence type="ECO:0000256" key="14">
    <source>
        <dbReference type="SAM" id="MobiDB-lite"/>
    </source>
</evidence>
<evidence type="ECO:0000256" key="9">
    <source>
        <dbReference type="ARBA" id="ARBA00022777"/>
    </source>
</evidence>
<reference evidence="18 19" key="1">
    <citation type="submission" date="2016-04" db="EMBL/GenBank/DDBJ databases">
        <title>A degradative enzymes factory behind the ericoid mycorrhizal symbiosis.</title>
        <authorList>
            <consortium name="DOE Joint Genome Institute"/>
            <person name="Martino E."/>
            <person name="Morin E."/>
            <person name="Grelet G."/>
            <person name="Kuo A."/>
            <person name="Kohler A."/>
            <person name="Daghino S."/>
            <person name="Barry K."/>
            <person name="Choi C."/>
            <person name="Cichocki N."/>
            <person name="Clum A."/>
            <person name="Copeland A."/>
            <person name="Hainaut M."/>
            <person name="Haridas S."/>
            <person name="Labutti K."/>
            <person name="Lindquist E."/>
            <person name="Lipzen A."/>
            <person name="Khouja H.-R."/>
            <person name="Murat C."/>
            <person name="Ohm R."/>
            <person name="Olson A."/>
            <person name="Spatafora J."/>
            <person name="Veneault-Fourrey C."/>
            <person name="Henrissat B."/>
            <person name="Grigoriev I."/>
            <person name="Martin F."/>
            <person name="Perotto S."/>
        </authorList>
    </citation>
    <scope>NUCLEOTIDE SEQUENCE [LARGE SCALE GENOMIC DNA]</scope>
    <source>
        <strain evidence="18 19">F</strain>
    </source>
</reference>
<feature type="modified residue" description="4-aspartylphosphate" evidence="13">
    <location>
        <position position="2281"/>
    </location>
</feature>
<dbReference type="SUPFAM" id="SSF55781">
    <property type="entry name" value="GAF domain-like"/>
    <property type="match status" value="1"/>
</dbReference>
<dbReference type="FunFam" id="3.30.450.40:FF:000044">
    <property type="entry name" value="Putative sensor histidine kinase/response regulator"/>
    <property type="match status" value="1"/>
</dbReference>
<keyword evidence="5 13" id="KW-0597">Phosphoprotein</keyword>
<feature type="compositionally biased region" description="Polar residues" evidence="14">
    <location>
        <begin position="2376"/>
        <end position="2388"/>
    </location>
</feature>
<keyword evidence="9 18" id="KW-0418">Kinase</keyword>
<dbReference type="PROSITE" id="PS50110">
    <property type="entry name" value="RESPONSE_REGULATORY"/>
    <property type="match status" value="1"/>
</dbReference>
<dbReference type="InterPro" id="IPR000719">
    <property type="entry name" value="Prot_kinase_dom"/>
</dbReference>
<dbReference type="SUPFAM" id="SSF55874">
    <property type="entry name" value="ATPase domain of HSP90 chaperone/DNA topoisomerase II/histidine kinase"/>
    <property type="match status" value="1"/>
</dbReference>
<dbReference type="CDD" id="cd00082">
    <property type="entry name" value="HisKA"/>
    <property type="match status" value="1"/>
</dbReference>
<evidence type="ECO:0000256" key="6">
    <source>
        <dbReference type="ARBA" id="ARBA00022679"/>
    </source>
</evidence>
<keyword evidence="8" id="KW-0547">Nucleotide-binding</keyword>
<dbReference type="InterPro" id="IPR003018">
    <property type="entry name" value="GAF"/>
</dbReference>
<dbReference type="InterPro" id="IPR003661">
    <property type="entry name" value="HisK_dim/P_dom"/>
</dbReference>
<dbReference type="SUPFAM" id="SSF52540">
    <property type="entry name" value="P-loop containing nucleoside triphosphate hydrolases"/>
    <property type="match status" value="1"/>
</dbReference>
<dbReference type="InterPro" id="IPR004358">
    <property type="entry name" value="Sig_transdc_His_kin-like_C"/>
</dbReference>
<dbReference type="Gene3D" id="3.30.450.40">
    <property type="match status" value="1"/>
</dbReference>
<evidence type="ECO:0000256" key="13">
    <source>
        <dbReference type="PROSITE-ProRule" id="PRU00169"/>
    </source>
</evidence>
<dbReference type="Gene3D" id="1.25.40.10">
    <property type="entry name" value="Tetratricopeptide repeat domain"/>
    <property type="match status" value="1"/>
</dbReference>
<keyword evidence="10" id="KW-0067">ATP-binding</keyword>
<dbReference type="InterPro" id="IPR011990">
    <property type="entry name" value="TPR-like_helical_dom_sf"/>
</dbReference>
<dbReference type="SUPFAM" id="SSF52172">
    <property type="entry name" value="CheY-like"/>
    <property type="match status" value="1"/>
</dbReference>
<dbReference type="SMART" id="SM00388">
    <property type="entry name" value="HisKA"/>
    <property type="match status" value="1"/>
</dbReference>
<comment type="catalytic activity">
    <reaction evidence="1">
        <text>ATP + protein L-histidine = ADP + protein N-phospho-L-histidine.</text>
        <dbReference type="EC" id="2.7.13.3"/>
    </reaction>
</comment>
<dbReference type="InterPro" id="IPR011006">
    <property type="entry name" value="CheY-like_superfamily"/>
</dbReference>
<dbReference type="InterPro" id="IPR027417">
    <property type="entry name" value="P-loop_NTPase"/>
</dbReference>
<dbReference type="InterPro" id="IPR029016">
    <property type="entry name" value="GAF-like_dom_sf"/>
</dbReference>
<proteinExistence type="predicted"/>
<dbReference type="InterPro" id="IPR011009">
    <property type="entry name" value="Kinase-like_dom_sf"/>
</dbReference>
<dbReference type="GO" id="GO:0009927">
    <property type="term" value="F:histidine phosphotransfer kinase activity"/>
    <property type="evidence" value="ECO:0007669"/>
    <property type="project" value="TreeGrafter"/>
</dbReference>
<name>A0A2J6R8K9_HYAVF</name>
<keyword evidence="12" id="KW-0472">Membrane</keyword>
<dbReference type="InterPro" id="IPR036890">
    <property type="entry name" value="HATPase_C_sf"/>
</dbReference>
<evidence type="ECO:0000313" key="18">
    <source>
        <dbReference type="EMBL" id="PMD34823.1"/>
    </source>
</evidence>
<dbReference type="Gene3D" id="3.40.50.2300">
    <property type="match status" value="1"/>
</dbReference>
<dbReference type="FunFam" id="3.30.565.10:FF:000010">
    <property type="entry name" value="Sensor histidine kinase RcsC"/>
    <property type="match status" value="1"/>
</dbReference>
<feature type="region of interest" description="Disordered" evidence="14">
    <location>
        <begin position="54"/>
        <end position="103"/>
    </location>
</feature>
<keyword evidence="11" id="KW-1133">Transmembrane helix</keyword>
<keyword evidence="19" id="KW-1185">Reference proteome</keyword>
<dbReference type="Gene3D" id="3.30.565.10">
    <property type="entry name" value="Histidine kinase-like ATPase, C-terminal domain"/>
    <property type="match status" value="1"/>
</dbReference>
<feature type="domain" description="Response regulatory" evidence="17">
    <location>
        <begin position="2226"/>
        <end position="2350"/>
    </location>
</feature>
<feature type="compositionally biased region" description="Basic and acidic residues" evidence="14">
    <location>
        <begin position="64"/>
        <end position="73"/>
    </location>
</feature>
<evidence type="ECO:0000256" key="2">
    <source>
        <dbReference type="ARBA" id="ARBA00004651"/>
    </source>
</evidence>
<comment type="subcellular location">
    <subcellularLocation>
        <location evidence="2">Cell membrane</location>
        <topology evidence="2">Multi-pass membrane protein</topology>
    </subcellularLocation>
</comment>
<evidence type="ECO:0000313" key="19">
    <source>
        <dbReference type="Proteomes" id="UP000235786"/>
    </source>
</evidence>
<dbReference type="OrthoDB" id="60033at2759"/>
<evidence type="ECO:0000256" key="5">
    <source>
        <dbReference type="ARBA" id="ARBA00022553"/>
    </source>
</evidence>
<dbReference type="FunFam" id="3.40.50.2300:FF:000285">
    <property type="entry name" value="Putative sensor histidine kinase/response regulator"/>
    <property type="match status" value="1"/>
</dbReference>
<dbReference type="SUPFAM" id="SSF48452">
    <property type="entry name" value="TPR-like"/>
    <property type="match status" value="1"/>
</dbReference>
<dbReference type="CDD" id="cd17546">
    <property type="entry name" value="REC_hyHK_CKI1_RcsC-like"/>
    <property type="match status" value="1"/>
</dbReference>
<feature type="compositionally biased region" description="Polar residues" evidence="14">
    <location>
        <begin position="470"/>
        <end position="490"/>
    </location>
</feature>
<dbReference type="InterPro" id="IPR005467">
    <property type="entry name" value="His_kinase_dom"/>
</dbReference>
<evidence type="ECO:0000259" key="16">
    <source>
        <dbReference type="PROSITE" id="PS50109"/>
    </source>
</evidence>
<dbReference type="InterPro" id="IPR041664">
    <property type="entry name" value="AAA_16"/>
</dbReference>
<keyword evidence="6" id="KW-0808">Transferase</keyword>
<dbReference type="GO" id="GO:0005886">
    <property type="term" value="C:plasma membrane"/>
    <property type="evidence" value="ECO:0007669"/>
    <property type="project" value="UniProtKB-SubCell"/>
</dbReference>
<dbReference type="FunFam" id="1.10.287.130:FF:000003">
    <property type="entry name" value="Histidine kinase"/>
    <property type="match status" value="1"/>
</dbReference>
<dbReference type="PROSITE" id="PS50011">
    <property type="entry name" value="PROTEIN_KINASE_DOM"/>
    <property type="match status" value="1"/>
</dbReference>
<feature type="domain" description="Histidine kinase" evidence="16">
    <location>
        <begin position="1955"/>
        <end position="2182"/>
    </location>
</feature>
<evidence type="ECO:0000259" key="17">
    <source>
        <dbReference type="PROSITE" id="PS50110"/>
    </source>
</evidence>
<dbReference type="Pfam" id="PF02518">
    <property type="entry name" value="HATPase_c"/>
    <property type="match status" value="1"/>
</dbReference>
<dbReference type="SMART" id="SM00448">
    <property type="entry name" value="REC"/>
    <property type="match status" value="1"/>
</dbReference>
<keyword evidence="4" id="KW-1003">Cell membrane</keyword>
<evidence type="ECO:0000256" key="10">
    <source>
        <dbReference type="ARBA" id="ARBA00022840"/>
    </source>
</evidence>
<dbReference type="InterPro" id="IPR036097">
    <property type="entry name" value="HisK_dim/P_sf"/>
</dbReference>